<evidence type="ECO:0000313" key="2">
    <source>
        <dbReference type="Proteomes" id="UP000312784"/>
    </source>
</evidence>
<accession>A0ABY2Y251</accession>
<name>A0ABY2Y251_9HYPH</name>
<dbReference type="Proteomes" id="UP000312784">
    <property type="component" value="Unassembled WGS sequence"/>
</dbReference>
<dbReference type="EMBL" id="VEWL01000009">
    <property type="protein sequence ID" value="TNV13886.1"/>
    <property type="molecule type" value="Genomic_DNA"/>
</dbReference>
<sequence>MLIIVNASVSLSLSRAGYSSFSLIGLSALVEMENRPRLLPMALRSWVNFSLLFPLVIRMQPGVRIRKFFLICVYR</sequence>
<protein>
    <submittedName>
        <fullName evidence="1">Uncharacterized protein</fullName>
    </submittedName>
</protein>
<organism evidence="1 2">
    <name type="scientific">Ochrobactrum teleogrylli</name>
    <dbReference type="NCBI Taxonomy" id="2479765"/>
    <lineage>
        <taxon>Bacteria</taxon>
        <taxon>Pseudomonadati</taxon>
        <taxon>Pseudomonadota</taxon>
        <taxon>Alphaproteobacteria</taxon>
        <taxon>Hyphomicrobiales</taxon>
        <taxon>Brucellaceae</taxon>
        <taxon>Brucella/Ochrobactrum group</taxon>
        <taxon>Ochrobactrum</taxon>
    </lineage>
</organism>
<proteinExistence type="predicted"/>
<reference evidence="1 2" key="1">
    <citation type="submission" date="2019-06" db="EMBL/GenBank/DDBJ databases">
        <title>Ochrobactrum cricket sp.nov., isolated from the insect Teleogryllus occipitalis living in deserted cropland.</title>
        <authorList>
            <person name="Hu M."/>
        </authorList>
    </citation>
    <scope>NUCLEOTIDE SEQUENCE [LARGE SCALE GENOMIC DNA]</scope>
    <source>
        <strain evidence="1 2">LCB8</strain>
    </source>
</reference>
<keyword evidence="2" id="KW-1185">Reference proteome</keyword>
<comment type="caution">
    <text evidence="1">The sequence shown here is derived from an EMBL/GenBank/DDBJ whole genome shotgun (WGS) entry which is preliminary data.</text>
</comment>
<gene>
    <name evidence="1" type="ORF">FIC94_14885</name>
</gene>
<evidence type="ECO:0000313" key="1">
    <source>
        <dbReference type="EMBL" id="TNV13886.1"/>
    </source>
</evidence>